<reference evidence="2" key="1">
    <citation type="submission" date="2019-08" db="EMBL/GenBank/DDBJ databases">
        <authorList>
            <person name="Kucharzyk K."/>
            <person name="Murdoch R.W."/>
            <person name="Higgins S."/>
            <person name="Loffler F."/>
        </authorList>
    </citation>
    <scope>NUCLEOTIDE SEQUENCE</scope>
</reference>
<feature type="compositionally biased region" description="Basic and acidic residues" evidence="1">
    <location>
        <begin position="327"/>
        <end position="343"/>
    </location>
</feature>
<evidence type="ECO:0000256" key="1">
    <source>
        <dbReference type="SAM" id="MobiDB-lite"/>
    </source>
</evidence>
<name>A0A644WG31_9ZZZZ</name>
<accession>A0A644WG31</accession>
<protein>
    <submittedName>
        <fullName evidence="2">Uncharacterized protein</fullName>
    </submittedName>
</protein>
<gene>
    <name evidence="2" type="ORF">SDC9_48945</name>
</gene>
<dbReference type="AlphaFoldDB" id="A0A644WG31"/>
<sequence length="412" mass="42112">MLFVQLLLFGLPVPVGELGNVEVGGGFLRHLRVEEHPRVTGDLEREEAVGIVAGEPDDVQALLLRVFKNFRLLEGPVEGLGDLVLDLLGSVAADADRPGFAQVGDLVTAGKNFDDGIDGDGVGDFHGFLHHDGDGADGSCLGHVDGGGEGHDAHFDFTGEDCGGHVPVAVEGDVVDLVDARDFRDGLHDDVGSVAEAGDAHVDLAFLEGLRHVVKGLHFAVGAHEDGCGTLEGMPGRPLFPAGIGSFLDLEAAEASGSGGEHGVAVSREPEDVLGRDRAGCAGHVGHVDGFVQVLGHEGDHGPHGRVGAAAGTEADDDRGGSLGPDLVRREGGAAEGEGRNEDNGDNGSELLHNNHSFLSGIGICGTEAVFPPTLSGSPGFPPRHPSFSAGVPLPGGSGFRTAFPISSATGC</sequence>
<dbReference type="EMBL" id="VSSQ01000889">
    <property type="protein sequence ID" value="MPM02690.1"/>
    <property type="molecule type" value="Genomic_DNA"/>
</dbReference>
<proteinExistence type="predicted"/>
<comment type="caution">
    <text evidence="2">The sequence shown here is derived from an EMBL/GenBank/DDBJ whole genome shotgun (WGS) entry which is preliminary data.</text>
</comment>
<feature type="region of interest" description="Disordered" evidence="1">
    <location>
        <begin position="294"/>
        <end position="352"/>
    </location>
</feature>
<organism evidence="2">
    <name type="scientific">bioreactor metagenome</name>
    <dbReference type="NCBI Taxonomy" id="1076179"/>
    <lineage>
        <taxon>unclassified sequences</taxon>
        <taxon>metagenomes</taxon>
        <taxon>ecological metagenomes</taxon>
    </lineage>
</organism>
<evidence type="ECO:0000313" key="2">
    <source>
        <dbReference type="EMBL" id="MPM02690.1"/>
    </source>
</evidence>